<sequence length="464" mass="49037">MDPHHPQPPPATSTQPPPAAGPSRQTAEGQGPEVVSSHGEGQQLAPGLATIRENSPLPPVDLTPDEPEPDDTTAPAPHSAHASSSDSPPRVRTSFLGPRTAADPASSEESGGHGHVYRSDSARSPVTPQGFYTARSTPPPPPPATGVTRSNTRHAYAQSQPTLERETRRRSLNLAEEHQHTSGQSRPVLGRAGSEPGPAYPAAAGTGSSRDSPPRPILREGRESRPVTWVRTASPERIDVEPPPSAPAAGSPRIFNTPAPYAIAVPPGPPPGNGAVPNGGGGGGGPPPQPPPKPMSEYRRNTANTTASTRPRSELDWIVPVREPRPKTVEERLRPTIETAQKERRECKTRATLTGYGLNAAIGLQVVFGALTTGLSAALSGHKISIMTAVLGGMSTIVASYLARVRGSHEPEHSIARGKDLDAFIRDCEVFVLDHGHTVGAELDDKVKAFRDRFEELMSTEGRV</sequence>
<feature type="compositionally biased region" description="Pro residues" evidence="1">
    <location>
        <begin position="1"/>
        <end position="20"/>
    </location>
</feature>
<dbReference type="AlphaFoldDB" id="A0A8H6RZP0"/>
<dbReference type="NCBIfam" id="NF033635">
    <property type="entry name" value="SLATT_fungal"/>
    <property type="match status" value="1"/>
</dbReference>
<gene>
    <name evidence="3" type="ORF">MIND_01306300</name>
</gene>
<dbReference type="Pfam" id="PF18142">
    <property type="entry name" value="SLATT_fungal"/>
    <property type="match status" value="1"/>
</dbReference>
<evidence type="ECO:0000259" key="2">
    <source>
        <dbReference type="Pfam" id="PF18142"/>
    </source>
</evidence>
<evidence type="ECO:0000313" key="4">
    <source>
        <dbReference type="Proteomes" id="UP000636479"/>
    </source>
</evidence>
<accession>A0A8H6RZP0</accession>
<evidence type="ECO:0000256" key="1">
    <source>
        <dbReference type="SAM" id="MobiDB-lite"/>
    </source>
</evidence>
<name>A0A8H6RZP0_9AGAR</name>
<feature type="compositionally biased region" description="Low complexity" evidence="1">
    <location>
        <begin position="72"/>
        <end position="88"/>
    </location>
</feature>
<proteinExistence type="predicted"/>
<dbReference type="InterPro" id="IPR041622">
    <property type="entry name" value="SLATT_fungi"/>
</dbReference>
<keyword evidence="4" id="KW-1185">Reference proteome</keyword>
<feature type="region of interest" description="Disordered" evidence="1">
    <location>
        <begin position="1"/>
        <end position="311"/>
    </location>
</feature>
<feature type="compositionally biased region" description="Basic and acidic residues" evidence="1">
    <location>
        <begin position="163"/>
        <end position="180"/>
    </location>
</feature>
<dbReference type="Proteomes" id="UP000636479">
    <property type="component" value="Unassembled WGS sequence"/>
</dbReference>
<evidence type="ECO:0000313" key="3">
    <source>
        <dbReference type="EMBL" id="KAF7290660.1"/>
    </source>
</evidence>
<dbReference type="EMBL" id="JACAZF010000014">
    <property type="protein sequence ID" value="KAF7290660.1"/>
    <property type="molecule type" value="Genomic_DNA"/>
</dbReference>
<reference evidence="3" key="1">
    <citation type="submission" date="2020-05" db="EMBL/GenBank/DDBJ databases">
        <title>Mycena genomes resolve the evolution of fungal bioluminescence.</title>
        <authorList>
            <person name="Tsai I.J."/>
        </authorList>
    </citation>
    <scope>NUCLEOTIDE SEQUENCE</scope>
    <source>
        <strain evidence="3">171206Taipei</strain>
    </source>
</reference>
<dbReference type="RefSeq" id="XP_037214020.1">
    <property type="nucleotide sequence ID" value="XM_037369522.1"/>
</dbReference>
<feature type="domain" description="SMODS and SLOG-associating 2TM effector" evidence="2">
    <location>
        <begin position="340"/>
        <end position="459"/>
    </location>
</feature>
<feature type="compositionally biased region" description="Low complexity" evidence="1">
    <location>
        <begin position="301"/>
        <end position="310"/>
    </location>
</feature>
<dbReference type="GeneID" id="59352038"/>
<comment type="caution">
    <text evidence="3">The sequence shown here is derived from an EMBL/GenBank/DDBJ whole genome shotgun (WGS) entry which is preliminary data.</text>
</comment>
<feature type="compositionally biased region" description="Pro residues" evidence="1">
    <location>
        <begin position="285"/>
        <end position="294"/>
    </location>
</feature>
<organism evidence="3 4">
    <name type="scientific">Mycena indigotica</name>
    <dbReference type="NCBI Taxonomy" id="2126181"/>
    <lineage>
        <taxon>Eukaryota</taxon>
        <taxon>Fungi</taxon>
        <taxon>Dikarya</taxon>
        <taxon>Basidiomycota</taxon>
        <taxon>Agaricomycotina</taxon>
        <taxon>Agaricomycetes</taxon>
        <taxon>Agaricomycetidae</taxon>
        <taxon>Agaricales</taxon>
        <taxon>Marasmiineae</taxon>
        <taxon>Mycenaceae</taxon>
        <taxon>Mycena</taxon>
    </lineage>
</organism>
<dbReference type="OrthoDB" id="3245801at2759"/>
<feature type="compositionally biased region" description="Low complexity" evidence="1">
    <location>
        <begin position="192"/>
        <end position="209"/>
    </location>
</feature>
<protein>
    <submittedName>
        <fullName evidence="3">SLATT-fungal domain-containing protein</fullName>
    </submittedName>
</protein>
<feature type="compositionally biased region" description="Low complexity" evidence="1">
    <location>
        <begin position="247"/>
        <end position="265"/>
    </location>
</feature>